<protein>
    <recommendedName>
        <fullName evidence="4">Hint domain-containing protein</fullName>
    </recommendedName>
</protein>
<comment type="caution">
    <text evidence="6">The sequence shown here is derived from an EMBL/GenBank/DDBJ whole genome shotgun (WGS) entry which is preliminary data.</text>
</comment>
<proteinExistence type="predicted"/>
<feature type="compositionally biased region" description="Basic and acidic residues" evidence="3">
    <location>
        <begin position="59"/>
        <end position="78"/>
    </location>
</feature>
<keyword evidence="2" id="KW-0732">Signal</keyword>
<dbReference type="EMBL" id="CAUYUJ010020362">
    <property type="protein sequence ID" value="CAK0897615.1"/>
    <property type="molecule type" value="Genomic_DNA"/>
</dbReference>
<dbReference type="Pfam" id="PF01079">
    <property type="entry name" value="Hint"/>
    <property type="match status" value="1"/>
</dbReference>
<evidence type="ECO:0000256" key="2">
    <source>
        <dbReference type="ARBA" id="ARBA00022729"/>
    </source>
</evidence>
<gene>
    <name evidence="5" type="ORF">PCOR1329_LOCUS27680</name>
    <name evidence="6" type="ORF">PCOR1329_LOCUS75757</name>
</gene>
<keyword evidence="7" id="KW-1185">Reference proteome</keyword>
<dbReference type="SMART" id="SM00306">
    <property type="entry name" value="HintN"/>
    <property type="match status" value="1"/>
</dbReference>
<name>A0ABN9XDE9_9DINO</name>
<keyword evidence="1" id="KW-0217">Developmental protein</keyword>
<organism evidence="6 7">
    <name type="scientific">Prorocentrum cordatum</name>
    <dbReference type="NCBI Taxonomy" id="2364126"/>
    <lineage>
        <taxon>Eukaryota</taxon>
        <taxon>Sar</taxon>
        <taxon>Alveolata</taxon>
        <taxon>Dinophyceae</taxon>
        <taxon>Prorocentrales</taxon>
        <taxon>Prorocentraceae</taxon>
        <taxon>Prorocentrum</taxon>
    </lineage>
</organism>
<dbReference type="PANTHER" id="PTHR11889">
    <property type="entry name" value="HEDGEHOG"/>
    <property type="match status" value="1"/>
</dbReference>
<evidence type="ECO:0000313" key="7">
    <source>
        <dbReference type="Proteomes" id="UP001189429"/>
    </source>
</evidence>
<dbReference type="InterPro" id="IPR001657">
    <property type="entry name" value="Hedgehog"/>
</dbReference>
<dbReference type="Proteomes" id="UP001189429">
    <property type="component" value="Unassembled WGS sequence"/>
</dbReference>
<dbReference type="InterPro" id="IPR036844">
    <property type="entry name" value="Hint_dom_sf"/>
</dbReference>
<dbReference type="PRINTS" id="PR00632">
    <property type="entry name" value="SONICHHOG"/>
</dbReference>
<dbReference type="EMBL" id="CAUYUJ010010061">
    <property type="protein sequence ID" value="CAK0828471.1"/>
    <property type="molecule type" value="Genomic_DNA"/>
</dbReference>
<dbReference type="InterPro" id="IPR003587">
    <property type="entry name" value="Hint_dom_N"/>
</dbReference>
<sequence>MVCGFGLGPEATSWLGAAGASVVGGGGAKRGFDFASWAALPASKTASGGRRAFSDASSFEDKGTKKPEGEDDEKKEGEGGAGCFPGRASVYVKGRGPVPVSELSQGDSLLCGDVGAGQLLFSPFLGHMHMEVSNPASFVSVKAGATDGAPLLLSPEHLVFAASSEDALLVAVPAAALAEGQWILRVDPLCGSFRRVQVSEVGVVSDKGFYAPLTQCGTVVVEGALCSCYADALPATLPAWLRSLATTHQAMHRAVLPLRVASLLGAAPQKGTVAREGIHPYCRMLMALPMAMA</sequence>
<evidence type="ECO:0000256" key="3">
    <source>
        <dbReference type="SAM" id="MobiDB-lite"/>
    </source>
</evidence>
<feature type="domain" description="Hint" evidence="4">
    <location>
        <begin position="81"/>
        <end position="187"/>
    </location>
</feature>
<evidence type="ECO:0000313" key="6">
    <source>
        <dbReference type="EMBL" id="CAK0897615.1"/>
    </source>
</evidence>
<evidence type="ECO:0000259" key="4">
    <source>
        <dbReference type="SMART" id="SM00306"/>
    </source>
</evidence>
<dbReference type="PANTHER" id="PTHR11889:SF31">
    <property type="entry name" value="PROTEIN HEDGEHOG"/>
    <property type="match status" value="1"/>
</dbReference>
<feature type="region of interest" description="Disordered" evidence="3">
    <location>
        <begin position="42"/>
        <end position="82"/>
    </location>
</feature>
<dbReference type="Gene3D" id="2.170.16.10">
    <property type="entry name" value="Hedgehog/Intein (Hint) domain"/>
    <property type="match status" value="1"/>
</dbReference>
<dbReference type="SUPFAM" id="SSF51294">
    <property type="entry name" value="Hedgehog/intein (Hint) domain"/>
    <property type="match status" value="1"/>
</dbReference>
<dbReference type="InterPro" id="IPR050387">
    <property type="entry name" value="Hedgehog_Signaling"/>
</dbReference>
<evidence type="ECO:0000256" key="1">
    <source>
        <dbReference type="ARBA" id="ARBA00022473"/>
    </source>
</evidence>
<reference evidence="6" key="1">
    <citation type="submission" date="2023-10" db="EMBL/GenBank/DDBJ databases">
        <authorList>
            <person name="Chen Y."/>
            <person name="Shah S."/>
            <person name="Dougan E. K."/>
            <person name="Thang M."/>
            <person name="Chan C."/>
        </authorList>
    </citation>
    <scope>NUCLEOTIDE SEQUENCE [LARGE SCALE GENOMIC DNA]</scope>
</reference>
<evidence type="ECO:0000313" key="5">
    <source>
        <dbReference type="EMBL" id="CAK0828471.1"/>
    </source>
</evidence>
<accession>A0ABN9XDE9</accession>
<dbReference type="InterPro" id="IPR001767">
    <property type="entry name" value="Hedgehog_Hint"/>
</dbReference>